<dbReference type="PANTHER" id="PTHR43567:SF1">
    <property type="entry name" value="FLAVOREDOXIN"/>
    <property type="match status" value="1"/>
</dbReference>
<organism evidence="5 6">
    <name type="scientific">Xylanibacter ruminicola</name>
    <name type="common">Prevotella ruminicola</name>
    <dbReference type="NCBI Taxonomy" id="839"/>
    <lineage>
        <taxon>Bacteria</taxon>
        <taxon>Pseudomonadati</taxon>
        <taxon>Bacteroidota</taxon>
        <taxon>Bacteroidia</taxon>
        <taxon>Bacteroidales</taxon>
        <taxon>Prevotellaceae</taxon>
        <taxon>Xylanibacter</taxon>
    </lineage>
</organism>
<evidence type="ECO:0000259" key="4">
    <source>
        <dbReference type="Pfam" id="PF01613"/>
    </source>
</evidence>
<accession>A0A1H4DFL9</accession>
<dbReference type="GO" id="GO:0010181">
    <property type="term" value="F:FMN binding"/>
    <property type="evidence" value="ECO:0007669"/>
    <property type="project" value="InterPro"/>
</dbReference>
<protein>
    <submittedName>
        <fullName evidence="5">NADH-FMN oxidoreductase RutF, flavin reductase (DIM6/NTAB) family</fullName>
    </submittedName>
</protein>
<proteinExistence type="inferred from homology"/>
<dbReference type="Proteomes" id="UP000182257">
    <property type="component" value="Unassembled WGS sequence"/>
</dbReference>
<dbReference type="EMBL" id="FNRF01000004">
    <property type="protein sequence ID" value="SEA71348.1"/>
    <property type="molecule type" value="Genomic_DNA"/>
</dbReference>
<dbReference type="SUPFAM" id="SSF50475">
    <property type="entry name" value="FMN-binding split barrel"/>
    <property type="match status" value="1"/>
</dbReference>
<dbReference type="RefSeq" id="WP_074761832.1">
    <property type="nucleotide sequence ID" value="NZ_FNRF01000004.1"/>
</dbReference>
<evidence type="ECO:0000256" key="3">
    <source>
        <dbReference type="ARBA" id="ARBA00038054"/>
    </source>
</evidence>
<feature type="domain" description="Flavin reductase like" evidence="4">
    <location>
        <begin position="11"/>
        <end position="144"/>
    </location>
</feature>
<dbReference type="Gene3D" id="2.30.110.10">
    <property type="entry name" value="Electron Transport, Fmn-binding Protein, Chain A"/>
    <property type="match status" value="1"/>
</dbReference>
<evidence type="ECO:0000313" key="6">
    <source>
        <dbReference type="Proteomes" id="UP000182257"/>
    </source>
</evidence>
<dbReference type="InterPro" id="IPR002563">
    <property type="entry name" value="Flavin_Rdtase-like_dom"/>
</dbReference>
<evidence type="ECO:0000313" key="5">
    <source>
        <dbReference type="EMBL" id="SEA71348.1"/>
    </source>
</evidence>
<dbReference type="OrthoDB" id="9794638at2"/>
<dbReference type="AlphaFoldDB" id="A0A1H4DFL9"/>
<sequence>MKSFKSTAWLLPQPVLIIGTYDKEGKPNAMNAAWGGQWDMHEIMISLGSHQTTDNLAVNPEFTVTFATADTLVASDYVGIASGRNTPDNMQKAGWTIEKAPNVNAPVFKEFPMTLECRVKQKIDESETGYFLVAEIVNILCDENYLAEDGKPDVEKMKLITFDPVHHTYIQLGKSIGNAFADGKQLK</sequence>
<name>A0A1H4DFL9_XYLRU</name>
<evidence type="ECO:0000256" key="1">
    <source>
        <dbReference type="ARBA" id="ARBA00001917"/>
    </source>
</evidence>
<dbReference type="InterPro" id="IPR052174">
    <property type="entry name" value="Flavoredoxin"/>
</dbReference>
<dbReference type="GO" id="GO:0016646">
    <property type="term" value="F:oxidoreductase activity, acting on the CH-NH group of donors, NAD or NADP as acceptor"/>
    <property type="evidence" value="ECO:0007669"/>
    <property type="project" value="UniProtKB-ARBA"/>
</dbReference>
<dbReference type="InterPro" id="IPR012349">
    <property type="entry name" value="Split_barrel_FMN-bd"/>
</dbReference>
<dbReference type="PANTHER" id="PTHR43567">
    <property type="entry name" value="FLAVOREDOXIN-RELATED-RELATED"/>
    <property type="match status" value="1"/>
</dbReference>
<gene>
    <name evidence="5" type="ORF">SAMN05216462_2284</name>
</gene>
<evidence type="ECO:0000256" key="2">
    <source>
        <dbReference type="ARBA" id="ARBA00022630"/>
    </source>
</evidence>
<keyword evidence="2" id="KW-0285">Flavoprotein</keyword>
<comment type="cofactor">
    <cofactor evidence="1">
        <name>FMN</name>
        <dbReference type="ChEBI" id="CHEBI:58210"/>
    </cofactor>
</comment>
<dbReference type="Pfam" id="PF01613">
    <property type="entry name" value="Flavin_Reduct"/>
    <property type="match status" value="1"/>
</dbReference>
<comment type="similarity">
    <text evidence="3">Belongs to the flavoredoxin family.</text>
</comment>
<reference evidence="5 6" key="1">
    <citation type="submission" date="2016-10" db="EMBL/GenBank/DDBJ databases">
        <authorList>
            <person name="de Groot N.N."/>
        </authorList>
    </citation>
    <scope>NUCLEOTIDE SEQUENCE [LARGE SCALE GENOMIC DNA]</scope>
    <source>
        <strain evidence="5 6">D31d</strain>
    </source>
</reference>